<protein>
    <submittedName>
        <fullName evidence="3">Uncharacterized protein</fullName>
    </submittedName>
</protein>
<dbReference type="SUPFAM" id="SSF53067">
    <property type="entry name" value="Actin-like ATPase domain"/>
    <property type="match status" value="1"/>
</dbReference>
<keyword evidence="1" id="KW-0547">Nucleotide-binding</keyword>
<dbReference type="Pfam" id="PF00012">
    <property type="entry name" value="HSP70"/>
    <property type="match status" value="1"/>
</dbReference>
<dbReference type="InterPro" id="IPR018181">
    <property type="entry name" value="Heat_shock_70_CS"/>
</dbReference>
<dbReference type="PRINTS" id="PR00301">
    <property type="entry name" value="HEATSHOCK70"/>
</dbReference>
<accession>A0AAV0I2W3</accession>
<dbReference type="InterPro" id="IPR043129">
    <property type="entry name" value="ATPase_NBD"/>
</dbReference>
<dbReference type="AlphaFoldDB" id="A0AAV0I2W3"/>
<dbReference type="GO" id="GO:0005524">
    <property type="term" value="F:ATP binding"/>
    <property type="evidence" value="ECO:0007669"/>
    <property type="project" value="UniProtKB-KW"/>
</dbReference>
<name>A0AAV0I2W3_9ROSI</name>
<evidence type="ECO:0000256" key="2">
    <source>
        <dbReference type="ARBA" id="ARBA00022840"/>
    </source>
</evidence>
<sequence length="227" mass="25952">MAEIIANDQGNRITPSTVAFSVADSERLVGEAAKNQAAFNPRRTFFDAKRLMGKKFEDPEVQRDLRYLPYPVVNQGRKPYFEIKVVKSEEEGRRRRKEISAMVLGKLKETAESYLGEPVSDAVVTVPAYFKDLQRQATKDAGKIAGLNVLRIINEPTTAAIAYGLNNLNRKRKQKKSKILMYDLGGGTFDVSVLEVDNFIKESMKVQWMKKWFFVETLDRILPHFWT</sequence>
<dbReference type="Proteomes" id="UP001154282">
    <property type="component" value="Unassembled WGS sequence"/>
</dbReference>
<dbReference type="InterPro" id="IPR013126">
    <property type="entry name" value="Hsp_70_fam"/>
</dbReference>
<keyword evidence="2" id="KW-0067">ATP-binding</keyword>
<evidence type="ECO:0000313" key="4">
    <source>
        <dbReference type="Proteomes" id="UP001154282"/>
    </source>
</evidence>
<dbReference type="Gene3D" id="3.30.30.30">
    <property type="match status" value="1"/>
</dbReference>
<dbReference type="FunFam" id="3.30.30.30:FF:000001">
    <property type="entry name" value="heat shock 70 kDa protein-like"/>
    <property type="match status" value="1"/>
</dbReference>
<keyword evidence="4" id="KW-1185">Reference proteome</keyword>
<dbReference type="PANTHER" id="PTHR19375">
    <property type="entry name" value="HEAT SHOCK PROTEIN 70KDA"/>
    <property type="match status" value="1"/>
</dbReference>
<dbReference type="EMBL" id="CAMGYJ010000003">
    <property type="protein sequence ID" value="CAI0391721.1"/>
    <property type="molecule type" value="Genomic_DNA"/>
</dbReference>
<dbReference type="GO" id="GO:0140662">
    <property type="term" value="F:ATP-dependent protein folding chaperone"/>
    <property type="evidence" value="ECO:0007669"/>
    <property type="project" value="InterPro"/>
</dbReference>
<proteinExistence type="predicted"/>
<evidence type="ECO:0000256" key="1">
    <source>
        <dbReference type="ARBA" id="ARBA00022741"/>
    </source>
</evidence>
<organism evidence="3 4">
    <name type="scientific">Linum tenue</name>
    <dbReference type="NCBI Taxonomy" id="586396"/>
    <lineage>
        <taxon>Eukaryota</taxon>
        <taxon>Viridiplantae</taxon>
        <taxon>Streptophyta</taxon>
        <taxon>Embryophyta</taxon>
        <taxon>Tracheophyta</taxon>
        <taxon>Spermatophyta</taxon>
        <taxon>Magnoliopsida</taxon>
        <taxon>eudicotyledons</taxon>
        <taxon>Gunneridae</taxon>
        <taxon>Pentapetalae</taxon>
        <taxon>rosids</taxon>
        <taxon>fabids</taxon>
        <taxon>Malpighiales</taxon>
        <taxon>Linaceae</taxon>
        <taxon>Linum</taxon>
    </lineage>
</organism>
<evidence type="ECO:0000313" key="3">
    <source>
        <dbReference type="EMBL" id="CAI0391721.1"/>
    </source>
</evidence>
<reference evidence="3" key="1">
    <citation type="submission" date="2022-08" db="EMBL/GenBank/DDBJ databases">
        <authorList>
            <person name="Gutierrez-Valencia J."/>
        </authorList>
    </citation>
    <scope>NUCLEOTIDE SEQUENCE</scope>
</reference>
<comment type="caution">
    <text evidence="3">The sequence shown here is derived from an EMBL/GenBank/DDBJ whole genome shotgun (WGS) entry which is preliminary data.</text>
</comment>
<gene>
    <name evidence="3" type="ORF">LITE_LOCUS7248</name>
</gene>
<dbReference type="PROSITE" id="PS00329">
    <property type="entry name" value="HSP70_2"/>
    <property type="match status" value="1"/>
</dbReference>
<dbReference type="Gene3D" id="3.30.420.40">
    <property type="match status" value="2"/>
</dbReference>